<comment type="caution">
    <text evidence="1">The sequence shown here is derived from an EMBL/GenBank/DDBJ whole genome shotgun (WGS) entry which is preliminary data.</text>
</comment>
<dbReference type="RefSeq" id="WP_344788749.1">
    <property type="nucleotide sequence ID" value="NZ_BAABCA010000005.1"/>
</dbReference>
<organism evidence="1 2">
    <name type="scientific">Postechiella marina</name>
    <dbReference type="NCBI Taxonomy" id="943941"/>
    <lineage>
        <taxon>Bacteria</taxon>
        <taxon>Pseudomonadati</taxon>
        <taxon>Bacteroidota</taxon>
        <taxon>Flavobacteriia</taxon>
        <taxon>Flavobacteriales</taxon>
        <taxon>Flavobacteriaceae</taxon>
        <taxon>Postechiella</taxon>
    </lineage>
</organism>
<name>A0ABP8CDC0_9FLAO</name>
<evidence type="ECO:0000313" key="2">
    <source>
        <dbReference type="Proteomes" id="UP001501496"/>
    </source>
</evidence>
<gene>
    <name evidence="1" type="ORF">GCM10022291_26340</name>
</gene>
<proteinExistence type="predicted"/>
<sequence length="195" mass="22826">MGFNISGLAINKNYEKEFDLLQKELGWNLEKQSEIDFETASSNWTEDSICNVYFTDKGTLMFIGMDMCTESFPLKNDNTLTFALSETSMAFNINYCENGVEKRSIMEINDERMTDEGEKLEVEEKSEDTSEIIWNQIEKVIGKRFWDIESDEKAVRYVFKKAQIEKPLTAEVKVNSQSITNEQKTDSKKWWQIWK</sequence>
<keyword evidence="2" id="KW-1185">Reference proteome</keyword>
<evidence type="ECO:0000313" key="1">
    <source>
        <dbReference type="EMBL" id="GAA4237912.1"/>
    </source>
</evidence>
<reference evidence="2" key="1">
    <citation type="journal article" date="2019" name="Int. J. Syst. Evol. Microbiol.">
        <title>The Global Catalogue of Microorganisms (GCM) 10K type strain sequencing project: providing services to taxonomists for standard genome sequencing and annotation.</title>
        <authorList>
            <consortium name="The Broad Institute Genomics Platform"/>
            <consortium name="The Broad Institute Genome Sequencing Center for Infectious Disease"/>
            <person name="Wu L."/>
            <person name="Ma J."/>
        </authorList>
    </citation>
    <scope>NUCLEOTIDE SEQUENCE [LARGE SCALE GENOMIC DNA]</scope>
    <source>
        <strain evidence="2">JCM 17630</strain>
    </source>
</reference>
<protein>
    <submittedName>
        <fullName evidence="1">Uncharacterized protein</fullName>
    </submittedName>
</protein>
<dbReference type="Proteomes" id="UP001501496">
    <property type="component" value="Unassembled WGS sequence"/>
</dbReference>
<accession>A0ABP8CDC0</accession>
<dbReference type="EMBL" id="BAABCA010000005">
    <property type="protein sequence ID" value="GAA4237912.1"/>
    <property type="molecule type" value="Genomic_DNA"/>
</dbReference>